<keyword evidence="2" id="KW-1185">Reference proteome</keyword>
<reference evidence="1" key="1">
    <citation type="submission" date="2021-06" db="EMBL/GenBank/DDBJ databases">
        <authorList>
            <person name="Kallberg Y."/>
            <person name="Tangrot J."/>
            <person name="Rosling A."/>
        </authorList>
    </citation>
    <scope>NUCLEOTIDE SEQUENCE</scope>
    <source>
        <strain evidence="1">MA453B</strain>
    </source>
</reference>
<protein>
    <submittedName>
        <fullName evidence="1">27189_t:CDS:1</fullName>
    </submittedName>
</protein>
<proteinExistence type="predicted"/>
<name>A0A9N9K0X9_9GLOM</name>
<accession>A0A9N9K0X9</accession>
<dbReference type="EMBL" id="CAJVPY010037281">
    <property type="protein sequence ID" value="CAG8802765.1"/>
    <property type="molecule type" value="Genomic_DNA"/>
</dbReference>
<evidence type="ECO:0000313" key="1">
    <source>
        <dbReference type="EMBL" id="CAG8802765.1"/>
    </source>
</evidence>
<feature type="non-terminal residue" evidence="1">
    <location>
        <position position="1"/>
    </location>
</feature>
<dbReference type="OrthoDB" id="10354480at2759"/>
<organism evidence="1 2">
    <name type="scientific">Dentiscutata erythropus</name>
    <dbReference type="NCBI Taxonomy" id="1348616"/>
    <lineage>
        <taxon>Eukaryota</taxon>
        <taxon>Fungi</taxon>
        <taxon>Fungi incertae sedis</taxon>
        <taxon>Mucoromycota</taxon>
        <taxon>Glomeromycotina</taxon>
        <taxon>Glomeromycetes</taxon>
        <taxon>Diversisporales</taxon>
        <taxon>Gigasporaceae</taxon>
        <taxon>Dentiscutata</taxon>
    </lineage>
</organism>
<sequence length="55" mass="6262">IEALSDKDQESLPDDAMDILNNEDQEMSNSQGIVNESQDEIQELVNKIREVNVEE</sequence>
<gene>
    <name evidence="1" type="ORF">DERYTH_LOCUS23750</name>
</gene>
<dbReference type="AlphaFoldDB" id="A0A9N9K0X9"/>
<evidence type="ECO:0000313" key="2">
    <source>
        <dbReference type="Proteomes" id="UP000789405"/>
    </source>
</evidence>
<comment type="caution">
    <text evidence="1">The sequence shown here is derived from an EMBL/GenBank/DDBJ whole genome shotgun (WGS) entry which is preliminary data.</text>
</comment>
<dbReference type="Proteomes" id="UP000789405">
    <property type="component" value="Unassembled WGS sequence"/>
</dbReference>
<feature type="non-terminal residue" evidence="1">
    <location>
        <position position="55"/>
    </location>
</feature>